<evidence type="ECO:0000313" key="3">
    <source>
        <dbReference type="Proteomes" id="UP001500067"/>
    </source>
</evidence>
<protein>
    <recommendedName>
        <fullName evidence="1">Copper-binding protein MbnP-like domain-containing protein</fullName>
    </recommendedName>
</protein>
<name>A0ABP8N6I7_9BACT</name>
<gene>
    <name evidence="2" type="ORF">GCM10023093_03860</name>
</gene>
<accession>A0ABP8N6I7</accession>
<proteinExistence type="predicted"/>
<dbReference type="EMBL" id="BAABFA010000004">
    <property type="protein sequence ID" value="GAA4460712.1"/>
    <property type="molecule type" value="Genomic_DNA"/>
</dbReference>
<reference evidence="3" key="1">
    <citation type="journal article" date="2019" name="Int. J. Syst. Evol. Microbiol.">
        <title>The Global Catalogue of Microorganisms (GCM) 10K type strain sequencing project: providing services to taxonomists for standard genome sequencing and annotation.</title>
        <authorList>
            <consortium name="The Broad Institute Genomics Platform"/>
            <consortium name="The Broad Institute Genome Sequencing Center for Infectious Disease"/>
            <person name="Wu L."/>
            <person name="Ma J."/>
        </authorList>
    </citation>
    <scope>NUCLEOTIDE SEQUENCE [LARGE SCALE GENOMIC DNA]</scope>
    <source>
        <strain evidence="3">JCM 32105</strain>
    </source>
</reference>
<organism evidence="2 3">
    <name type="scientific">Nemorincola caseinilytica</name>
    <dbReference type="NCBI Taxonomy" id="2054315"/>
    <lineage>
        <taxon>Bacteria</taxon>
        <taxon>Pseudomonadati</taxon>
        <taxon>Bacteroidota</taxon>
        <taxon>Chitinophagia</taxon>
        <taxon>Chitinophagales</taxon>
        <taxon>Chitinophagaceae</taxon>
        <taxon>Nemorincola</taxon>
    </lineage>
</organism>
<evidence type="ECO:0000259" key="1">
    <source>
        <dbReference type="Pfam" id="PF20243"/>
    </source>
</evidence>
<feature type="domain" description="Copper-binding protein MbnP-like" evidence="1">
    <location>
        <begin position="29"/>
        <end position="213"/>
    </location>
</feature>
<evidence type="ECO:0000313" key="2">
    <source>
        <dbReference type="EMBL" id="GAA4460712.1"/>
    </source>
</evidence>
<dbReference type="InterPro" id="IPR046863">
    <property type="entry name" value="MbnP-like_dom"/>
</dbReference>
<comment type="caution">
    <text evidence="2">The sequence shown here is derived from an EMBL/GenBank/DDBJ whole genome shotgun (WGS) entry which is preliminary data.</text>
</comment>
<sequence>MILAAMASLALASCEKKDPPQPDPDPTGTGKVVMEFFNKVGTADLVLNDKAYVNEHGDTFKVSLFKYYISNVKLNGAKGTYTETESYHLLDQADKPNMNFTMSNVPYDTYTSVTLTIGVDSTRNVSGAQTGALDPVKDMFWTWSTGYIMLKLEGSSPKSPATGGTISFHAGGYAGQYATQRTMTLSLPTAITVNDNGENHVHVDADVLRLFKAPTVFDFSALYAINSAGQKAKDLADNYANMLSVSYAGL</sequence>
<keyword evidence="3" id="KW-1185">Reference proteome</keyword>
<dbReference type="Proteomes" id="UP001500067">
    <property type="component" value="Unassembled WGS sequence"/>
</dbReference>
<dbReference type="Pfam" id="PF20243">
    <property type="entry name" value="MbnP"/>
    <property type="match status" value="1"/>
</dbReference>